<comment type="subcellular location">
    <subcellularLocation>
        <location evidence="1">Membrane</location>
        <topology evidence="1">Multi-pass membrane protein</topology>
    </subcellularLocation>
</comment>
<feature type="transmembrane region" description="Helical" evidence="6">
    <location>
        <begin position="273"/>
        <end position="291"/>
    </location>
</feature>
<feature type="transmembrane region" description="Helical" evidence="6">
    <location>
        <begin position="249"/>
        <end position="267"/>
    </location>
</feature>
<dbReference type="Proteomes" id="UP000000272">
    <property type="component" value="Chromosome"/>
</dbReference>
<feature type="transmembrane region" description="Helical" evidence="6">
    <location>
        <begin position="153"/>
        <end position="171"/>
    </location>
</feature>
<feature type="transmembrane region" description="Helical" evidence="6">
    <location>
        <begin position="128"/>
        <end position="147"/>
    </location>
</feature>
<feature type="transmembrane region" description="Helical" evidence="6">
    <location>
        <begin position="69"/>
        <end position="86"/>
    </location>
</feature>
<proteinExistence type="inferred from homology"/>
<dbReference type="GO" id="GO:0016020">
    <property type="term" value="C:membrane"/>
    <property type="evidence" value="ECO:0007669"/>
    <property type="project" value="UniProtKB-SubCell"/>
</dbReference>
<dbReference type="Pfam" id="PF00892">
    <property type="entry name" value="EamA"/>
    <property type="match status" value="2"/>
</dbReference>
<feature type="transmembrane region" description="Helical" evidence="6">
    <location>
        <begin position="33"/>
        <end position="53"/>
    </location>
</feature>
<keyword evidence="9" id="KW-1185">Reference proteome</keyword>
<evidence type="ECO:0000256" key="5">
    <source>
        <dbReference type="ARBA" id="ARBA00023136"/>
    </source>
</evidence>
<accession>D9S1X7</accession>
<dbReference type="SUPFAM" id="SSF103481">
    <property type="entry name" value="Multidrug resistance efflux transporter EmrE"/>
    <property type="match status" value="2"/>
</dbReference>
<feature type="domain" description="EamA" evidence="7">
    <location>
        <begin position="154"/>
        <end position="290"/>
    </location>
</feature>
<feature type="transmembrane region" description="Helical" evidence="6">
    <location>
        <begin position="98"/>
        <end position="116"/>
    </location>
</feature>
<feature type="transmembrane region" description="Helical" evidence="6">
    <location>
        <begin position="183"/>
        <end position="202"/>
    </location>
</feature>
<feature type="domain" description="EamA" evidence="7">
    <location>
        <begin position="6"/>
        <end position="140"/>
    </location>
</feature>
<keyword evidence="3 6" id="KW-0812">Transmembrane</keyword>
<dbReference type="HOGENOM" id="CLU_033863_4_2_9"/>
<comment type="similarity">
    <text evidence="2">Belongs to the EamA transporter family.</text>
</comment>
<evidence type="ECO:0000256" key="1">
    <source>
        <dbReference type="ARBA" id="ARBA00004141"/>
    </source>
</evidence>
<evidence type="ECO:0000313" key="9">
    <source>
        <dbReference type="Proteomes" id="UP000000272"/>
    </source>
</evidence>
<dbReference type="KEGG" id="toc:Toce_0632"/>
<dbReference type="EMBL" id="CP002131">
    <property type="protein sequence ID" value="ADL07404.1"/>
    <property type="molecule type" value="Genomic_DNA"/>
</dbReference>
<keyword evidence="4 6" id="KW-1133">Transmembrane helix</keyword>
<dbReference type="Gene3D" id="1.10.3730.20">
    <property type="match status" value="1"/>
</dbReference>
<name>D9S1X7_THEOJ</name>
<gene>
    <name evidence="8" type="ordered locus">Toce_0632</name>
</gene>
<evidence type="ECO:0000259" key="7">
    <source>
        <dbReference type="Pfam" id="PF00892"/>
    </source>
</evidence>
<dbReference type="RefSeq" id="WP_013275451.1">
    <property type="nucleotide sequence ID" value="NC_014377.1"/>
</dbReference>
<dbReference type="STRING" id="555079.Toce_0632"/>
<evidence type="ECO:0000256" key="2">
    <source>
        <dbReference type="ARBA" id="ARBA00007362"/>
    </source>
</evidence>
<dbReference type="PANTHER" id="PTHR32322:SF2">
    <property type="entry name" value="EAMA DOMAIN-CONTAINING PROTEIN"/>
    <property type="match status" value="1"/>
</dbReference>
<dbReference type="eggNOG" id="COG0697">
    <property type="taxonomic scope" value="Bacteria"/>
</dbReference>
<dbReference type="PANTHER" id="PTHR32322">
    <property type="entry name" value="INNER MEMBRANE TRANSPORTER"/>
    <property type="match status" value="1"/>
</dbReference>
<feature type="transmembrane region" description="Helical" evidence="6">
    <location>
        <begin position="217"/>
        <end position="237"/>
    </location>
</feature>
<keyword evidence="5 6" id="KW-0472">Membrane</keyword>
<evidence type="ECO:0000256" key="3">
    <source>
        <dbReference type="ARBA" id="ARBA00022692"/>
    </source>
</evidence>
<evidence type="ECO:0000256" key="4">
    <source>
        <dbReference type="ARBA" id="ARBA00022989"/>
    </source>
</evidence>
<dbReference type="InterPro" id="IPR000620">
    <property type="entry name" value="EamA_dom"/>
</dbReference>
<dbReference type="AlphaFoldDB" id="D9S1X7"/>
<protein>
    <recommendedName>
        <fullName evidence="7">EamA domain-containing protein</fullName>
    </recommendedName>
</protein>
<evidence type="ECO:0000313" key="8">
    <source>
        <dbReference type="EMBL" id="ADL07404.1"/>
    </source>
</evidence>
<dbReference type="InterPro" id="IPR037185">
    <property type="entry name" value="EmrE-like"/>
</dbReference>
<dbReference type="OrthoDB" id="9799821at2"/>
<organism evidence="8 9">
    <name type="scientific">Thermosediminibacter oceani (strain ATCC BAA-1034 / DSM 16646 / JW/IW-1228P)</name>
    <dbReference type="NCBI Taxonomy" id="555079"/>
    <lineage>
        <taxon>Bacteria</taxon>
        <taxon>Bacillati</taxon>
        <taxon>Bacillota</taxon>
        <taxon>Clostridia</taxon>
        <taxon>Thermosediminibacterales</taxon>
        <taxon>Thermosediminibacteraceae</taxon>
        <taxon>Thermosediminibacter</taxon>
    </lineage>
</organism>
<reference evidence="8 9" key="1">
    <citation type="journal article" date="2010" name="Stand. Genomic Sci.">
        <title>Complete genome sequence of Thermosediminibacter oceani type strain (JW/IW-1228P).</title>
        <authorList>
            <person name="Pitluck S."/>
            <person name="Yasawong M."/>
            <person name="Munk C."/>
            <person name="Nolan M."/>
            <person name="Lapidus A."/>
            <person name="Lucas S."/>
            <person name="Glavina Del Rio T."/>
            <person name="Tice H."/>
            <person name="Cheng J.F."/>
            <person name="Bruce D."/>
            <person name="Detter C."/>
            <person name="Tapia R."/>
            <person name="Han C."/>
            <person name="Goodwin L."/>
            <person name="Liolios K."/>
            <person name="Ivanova N."/>
            <person name="Mavromatis K."/>
            <person name="Mikhailova N."/>
            <person name="Pati A."/>
            <person name="Chen A."/>
            <person name="Palaniappan K."/>
            <person name="Land M."/>
            <person name="Hauser L."/>
            <person name="Chang Y.J."/>
            <person name="Jeffries C.D."/>
            <person name="Rohde M."/>
            <person name="Spring S."/>
            <person name="Sikorski J."/>
            <person name="Goker M."/>
            <person name="Woyke T."/>
            <person name="Bristow J."/>
            <person name="Eisen J.A."/>
            <person name="Markowitz V."/>
            <person name="Hugenholtz P."/>
            <person name="Kyrpides N.C."/>
            <person name="Klenk H.P."/>
        </authorList>
    </citation>
    <scope>NUCLEOTIDE SEQUENCE [LARGE SCALE GENOMIC DNA]</scope>
    <source>
        <strain evidence="9">ATCC BAA-1034 / DSM 16646 / JW/IW-1228P</strain>
    </source>
</reference>
<sequence length="303" mass="33447">MTAETKAYVSLLGVAFFWGTSFAVSKIGLKSLPPMYLAILRFSIASIIFYALLRKNYYGYKIRQKDKPLLWFLGVLGISSYFYVQYTGLSLTTTVNTAIIIATSPIFTALLSSLLFRQERLSLNKLLGILMGFTGIFLIFAGGTGVSFGSETLRGDLLILCNSVAWAFFTVMGKRLVDAYDPFVVIAHINIYGTITMLPLAFSRTFLNLLMSIGLETWLAALYLALTCSVFGYYMWYRGVRVLGASRTAVFNYVNPLFAVTIGILFLKEPWNLFTLVGGAAILLGVYVASLKGGQVALIKNKS</sequence>
<dbReference type="InterPro" id="IPR050638">
    <property type="entry name" value="AA-Vitamin_Transporters"/>
</dbReference>
<evidence type="ECO:0000256" key="6">
    <source>
        <dbReference type="SAM" id="Phobius"/>
    </source>
</evidence>